<gene>
    <name evidence="1" type="ORF">ALO70_02946</name>
</gene>
<proteinExistence type="predicted"/>
<protein>
    <submittedName>
        <fullName evidence="1">Uncharacterized protein</fullName>
    </submittedName>
</protein>
<evidence type="ECO:0000313" key="1">
    <source>
        <dbReference type="EMBL" id="KPX26144.1"/>
    </source>
</evidence>
<reference evidence="1 2" key="1">
    <citation type="submission" date="2015-09" db="EMBL/GenBank/DDBJ databases">
        <title>Genome announcement of multiple Pseudomonas syringae strains.</title>
        <authorList>
            <person name="Thakur S."/>
            <person name="Wang P.W."/>
            <person name="Gong Y."/>
            <person name="Weir B.S."/>
            <person name="Guttman D.S."/>
        </authorList>
    </citation>
    <scope>NUCLEOTIDE SEQUENCE [LARGE SCALE GENOMIC DNA]</scope>
    <source>
        <strain evidence="1 2">ICMP4455</strain>
    </source>
</reference>
<dbReference type="AlphaFoldDB" id="A0A0P9QD93"/>
<dbReference type="EMBL" id="LJQI01000277">
    <property type="protein sequence ID" value="KPX26144.1"/>
    <property type="molecule type" value="Genomic_DNA"/>
</dbReference>
<sequence length="94" mass="10751">MIIHEIQLIKSKLVLTLTAFDTSQMIFKICEVADYSKSSRSNAKGVETIWIHKFSTSNNTEKEILQALSVLVQIAKEKAINDHDFLMRLLNDLK</sequence>
<comment type="caution">
    <text evidence="1">The sequence shown here is derived from an EMBL/GenBank/DDBJ whole genome shotgun (WGS) entry which is preliminary data.</text>
</comment>
<dbReference type="PATRIC" id="fig|129137.4.peg.4329"/>
<dbReference type="Proteomes" id="UP000050490">
    <property type="component" value="Unassembled WGS sequence"/>
</dbReference>
<name>A0A0P9QD93_PSEA0</name>
<evidence type="ECO:0000313" key="2">
    <source>
        <dbReference type="Proteomes" id="UP000050490"/>
    </source>
</evidence>
<organism evidence="1 2">
    <name type="scientific">Pseudomonas amygdali pv. eriobotryae</name>
    <dbReference type="NCBI Taxonomy" id="129137"/>
    <lineage>
        <taxon>Bacteria</taxon>
        <taxon>Pseudomonadati</taxon>
        <taxon>Pseudomonadota</taxon>
        <taxon>Gammaproteobacteria</taxon>
        <taxon>Pseudomonadales</taxon>
        <taxon>Pseudomonadaceae</taxon>
        <taxon>Pseudomonas</taxon>
        <taxon>Pseudomonas amygdali</taxon>
    </lineage>
</organism>
<accession>A0A0P9QD93</accession>
<dbReference type="RefSeq" id="WP_057421585.1">
    <property type="nucleotide sequence ID" value="NZ_LIID01000019.1"/>
</dbReference>